<dbReference type="AlphaFoldDB" id="F2CS90"/>
<accession>F2CS90</accession>
<proteinExistence type="evidence at transcript level"/>
<sequence>MPWEVEAPHCRNPILAQLISHALSHPVDQGSNP</sequence>
<dbReference type="EMBL" id="AK361379">
    <property type="protein sequence ID" value="BAJ92586.1"/>
    <property type="molecule type" value="mRNA"/>
</dbReference>
<protein>
    <submittedName>
        <fullName evidence="1">Predicted protein</fullName>
    </submittedName>
</protein>
<organism evidence="1">
    <name type="scientific">Hordeum vulgare subsp. vulgare</name>
    <name type="common">Domesticated barley</name>
    <dbReference type="NCBI Taxonomy" id="112509"/>
    <lineage>
        <taxon>Eukaryota</taxon>
        <taxon>Viridiplantae</taxon>
        <taxon>Streptophyta</taxon>
        <taxon>Embryophyta</taxon>
        <taxon>Tracheophyta</taxon>
        <taxon>Spermatophyta</taxon>
        <taxon>Magnoliopsida</taxon>
        <taxon>Liliopsida</taxon>
        <taxon>Poales</taxon>
        <taxon>Poaceae</taxon>
        <taxon>BOP clade</taxon>
        <taxon>Pooideae</taxon>
        <taxon>Triticodae</taxon>
        <taxon>Triticeae</taxon>
        <taxon>Hordeinae</taxon>
        <taxon>Hordeum</taxon>
    </lineage>
</organism>
<dbReference type="EMBL" id="AK354492">
    <property type="protein sequence ID" value="BAJ85711.1"/>
    <property type="molecule type" value="mRNA"/>
</dbReference>
<reference evidence="1" key="1">
    <citation type="journal article" date="2011" name="Plant Physiol.">
        <title>Comprehensive sequence analysis of 24,783 barley full-length cDNAs derived from 12 clone libraries.</title>
        <authorList>
            <person name="Matsumoto T."/>
            <person name="Tanaka T."/>
            <person name="Sakai H."/>
            <person name="Amano N."/>
            <person name="Kanamori H."/>
            <person name="Kurita K."/>
            <person name="Kikuta A."/>
            <person name="Kamiya K."/>
            <person name="Yamamoto M."/>
            <person name="Ikawa H."/>
            <person name="Fujii N."/>
            <person name="Hori K."/>
            <person name="Itoh T."/>
            <person name="Sato K."/>
        </authorList>
    </citation>
    <scope>NUCLEOTIDE SEQUENCE</scope>
    <source>
        <tissue evidence="1">Shoot</tissue>
    </source>
</reference>
<evidence type="ECO:0000313" key="1">
    <source>
        <dbReference type="EMBL" id="BAJ85711.1"/>
    </source>
</evidence>
<name>F2CS90_HORVV</name>